<reference evidence="2 4" key="2">
    <citation type="journal article" date="2020" name="Extremophiles">
        <title>Genomic analysis of Caldalkalibacillus thermarum TA2.A1 reveals aerobic alkaliphilic metabolism and evolutionary hallmarks linking alkaliphilic bacteria and plant life.</title>
        <authorList>
            <person name="de Jong S.I."/>
            <person name="van den Broek M.A."/>
            <person name="Merkel A.Y."/>
            <person name="de la Torre Cortes P."/>
            <person name="Kalamorz F."/>
            <person name="Cook G.M."/>
            <person name="van Loosdrecht M.C.M."/>
            <person name="McMillan D.G.G."/>
        </authorList>
    </citation>
    <scope>NUCLEOTIDE SEQUENCE [LARGE SCALE GENOMIC DNA]</scope>
    <source>
        <strain evidence="2 4">TA2.A1</strain>
    </source>
</reference>
<evidence type="ECO:0000313" key="2">
    <source>
        <dbReference type="EMBL" id="QZT33905.1"/>
    </source>
</evidence>
<dbReference type="Proteomes" id="UP000825179">
    <property type="component" value="Chromosome"/>
</dbReference>
<organism evidence="1 3">
    <name type="scientific">Caldalkalibacillus thermarum (strain TA2.A1)</name>
    <dbReference type="NCBI Taxonomy" id="986075"/>
    <lineage>
        <taxon>Bacteria</taxon>
        <taxon>Bacillati</taxon>
        <taxon>Bacillota</taxon>
        <taxon>Bacilli</taxon>
        <taxon>Bacillales</taxon>
        <taxon>Bacillaceae</taxon>
        <taxon>Caldalkalibacillus</taxon>
    </lineage>
</organism>
<protein>
    <submittedName>
        <fullName evidence="1">RpiR family transcriptional regulator</fullName>
    </submittedName>
</protein>
<dbReference type="Proteomes" id="UP000010716">
    <property type="component" value="Unassembled WGS sequence"/>
</dbReference>
<dbReference type="AlphaFoldDB" id="F5L6W1"/>
<dbReference type="SUPFAM" id="SSF53697">
    <property type="entry name" value="SIS domain"/>
    <property type="match status" value="1"/>
</dbReference>
<dbReference type="RefSeq" id="WP_007504557.1">
    <property type="nucleotide sequence ID" value="NZ_AFCE01000132.1"/>
</dbReference>
<dbReference type="Gene3D" id="3.40.50.10490">
    <property type="entry name" value="Glucose-6-phosphate isomerase like protein, domain 1"/>
    <property type="match status" value="1"/>
</dbReference>
<dbReference type="eggNOG" id="COG1737">
    <property type="taxonomic scope" value="Bacteria"/>
</dbReference>
<evidence type="ECO:0000313" key="1">
    <source>
        <dbReference type="EMBL" id="EGL82947.1"/>
    </source>
</evidence>
<keyword evidence="4" id="KW-1185">Reference proteome</keyword>
<name>F5L6W1_CALTT</name>
<sequence length="80" mass="8948">MSPRYGLSPIAAEADIKLFTSTSKEAAFRSGATSSRLSQLHVIDILFMCVATRQYEQAITHLDQTRAAIDFIQGRWDQKS</sequence>
<reference evidence="2" key="3">
    <citation type="submission" date="2021-08" db="EMBL/GenBank/DDBJ databases">
        <authorList>
            <person name="de Jong S."/>
            <person name="van den Broek M."/>
            <person name="Merkel A."/>
            <person name="de la Torre Cortes P."/>
            <person name="Kalamorz F."/>
            <person name="Cook G."/>
            <person name="van Loosdrecht M."/>
            <person name="McMillan D."/>
        </authorList>
    </citation>
    <scope>NUCLEOTIDE SEQUENCE</scope>
    <source>
        <strain evidence="2">TA2.A1</strain>
    </source>
</reference>
<dbReference type="KEGG" id="cthu:HUR95_00185"/>
<dbReference type="GO" id="GO:1901135">
    <property type="term" value="P:carbohydrate derivative metabolic process"/>
    <property type="evidence" value="ECO:0007669"/>
    <property type="project" value="InterPro"/>
</dbReference>
<dbReference type="OrthoDB" id="370421at2"/>
<accession>F5L6W1</accession>
<dbReference type="InterPro" id="IPR046348">
    <property type="entry name" value="SIS_dom_sf"/>
</dbReference>
<reference evidence="1 3" key="1">
    <citation type="journal article" date="2011" name="J. Bacteriol.">
        <title>Draft genome sequence of the thermoalkaliphilic Caldalkalibacillus thermarum strain TA2.A1.</title>
        <authorList>
            <person name="Kalamorz F."/>
            <person name="Keis S."/>
            <person name="McMillan D.G."/>
            <person name="Olsson K."/>
            <person name="Stanton J.A."/>
            <person name="Stockwell P."/>
            <person name="Black M.A."/>
            <person name="Klingeman D.M."/>
            <person name="Land M.L."/>
            <person name="Han C.S."/>
            <person name="Martin S.L."/>
            <person name="Becher S.A."/>
            <person name="Peddie C.J."/>
            <person name="Morgan H.W."/>
            <person name="Matthies D."/>
            <person name="Preiss L."/>
            <person name="Meier T."/>
            <person name="Brown S.D."/>
            <person name="Cook G.M."/>
        </authorList>
    </citation>
    <scope>NUCLEOTIDE SEQUENCE [LARGE SCALE GENOMIC DNA]</scope>
    <source>
        <strain evidence="1 3">TA2.A1</strain>
    </source>
</reference>
<dbReference type="EMBL" id="AFCE01000132">
    <property type="protein sequence ID" value="EGL82947.1"/>
    <property type="molecule type" value="Genomic_DNA"/>
</dbReference>
<proteinExistence type="predicted"/>
<dbReference type="GO" id="GO:0097367">
    <property type="term" value="F:carbohydrate derivative binding"/>
    <property type="evidence" value="ECO:0007669"/>
    <property type="project" value="InterPro"/>
</dbReference>
<gene>
    <name evidence="1" type="ORF">CathTA2_1561</name>
    <name evidence="2" type="ORF">HUR95_00185</name>
</gene>
<evidence type="ECO:0000313" key="3">
    <source>
        <dbReference type="Proteomes" id="UP000010716"/>
    </source>
</evidence>
<evidence type="ECO:0000313" key="4">
    <source>
        <dbReference type="Proteomes" id="UP000825179"/>
    </source>
</evidence>
<dbReference type="EMBL" id="CP082237">
    <property type="protein sequence ID" value="QZT33905.1"/>
    <property type="molecule type" value="Genomic_DNA"/>
</dbReference>